<name>A0AAN4ZN56_9BILA</name>
<keyword evidence="4" id="KW-1185">Reference proteome</keyword>
<reference evidence="4" key="1">
    <citation type="submission" date="2022-10" db="EMBL/GenBank/DDBJ databases">
        <title>Genome assembly of Pristionchus species.</title>
        <authorList>
            <person name="Yoshida K."/>
            <person name="Sommer R.J."/>
        </authorList>
    </citation>
    <scope>NUCLEOTIDE SEQUENCE [LARGE SCALE GENOMIC DNA]</scope>
    <source>
        <strain evidence="4">RS5460</strain>
    </source>
</reference>
<comment type="caution">
    <text evidence="3">The sequence shown here is derived from an EMBL/GenBank/DDBJ whole genome shotgun (WGS) entry which is preliminary data.</text>
</comment>
<feature type="coiled-coil region" evidence="1">
    <location>
        <begin position="375"/>
        <end position="402"/>
    </location>
</feature>
<evidence type="ECO:0000256" key="2">
    <source>
        <dbReference type="SAM" id="MobiDB-lite"/>
    </source>
</evidence>
<dbReference type="Proteomes" id="UP001328107">
    <property type="component" value="Unassembled WGS sequence"/>
</dbReference>
<dbReference type="EMBL" id="BTRK01000003">
    <property type="protein sequence ID" value="GMR42314.1"/>
    <property type="molecule type" value="Genomic_DNA"/>
</dbReference>
<feature type="coiled-coil region" evidence="1">
    <location>
        <begin position="37"/>
        <end position="110"/>
    </location>
</feature>
<gene>
    <name evidence="3" type="ORF">PMAYCL1PPCAC_12509</name>
</gene>
<feature type="non-terminal residue" evidence="3">
    <location>
        <position position="639"/>
    </location>
</feature>
<sequence length="639" mass="73803">MSGWLNNLKNLQGHLTELASEVLNEATEEVADPESELQVTKRRCTELEEQLKEADAKREAAENQRGEVEEKLVSTHYEMDAIGTRYGNLLAARDEEIKKLKVELEQTRSSLHEDDVMDEDMKEERIDDLKKEVAHWKALVVQGGPDANIEQLRRQKDQEIAALIQMHEDKLQELKEHYEEKLAIHTQSAAASSSESSEAMLDAVLLEKEELMEEKRRLEEQLARRKESSERAVLVDVGEREEGTTAGRLREAEEEVERLRRQIESFALKETELEQLRLVNNELTSSYNELNGEVEMLKQREGRAANSNRDLMVRIDALKADVIEYEERYELCKRENAETLTKLETLTADFDRLRKGMDETKYRAERSDNAMAGEVDKLRTALEASKEDRDRLREDVAKFKGSIDSIDSELQLLRDANYRLTEENTTLSGQMDEYGGSMEKVLERSEKEMKALREELEHVHQLLNEKEAELEGREKELKEKTEELEKKKELMEERSGPSTAEGGEKEEEEGGRVSVQLREALCANTEITEENERLRVEKEELEKEISMRQSCIDEMIQQSSVLQAAQQLAAQTVQTLRKEISEKEKELREAEVRSVHDMESITLLNEELEMLKMKISESVVMEAAGKGMELDEERRKKEE</sequence>
<evidence type="ECO:0000256" key="1">
    <source>
        <dbReference type="SAM" id="Coils"/>
    </source>
</evidence>
<feature type="region of interest" description="Disordered" evidence="2">
    <location>
        <begin position="465"/>
        <end position="512"/>
    </location>
</feature>
<dbReference type="Gene3D" id="1.10.287.1490">
    <property type="match status" value="1"/>
</dbReference>
<evidence type="ECO:0000313" key="4">
    <source>
        <dbReference type="Proteomes" id="UP001328107"/>
    </source>
</evidence>
<evidence type="ECO:0000313" key="3">
    <source>
        <dbReference type="EMBL" id="GMR42314.1"/>
    </source>
</evidence>
<dbReference type="AlphaFoldDB" id="A0AAN4ZN56"/>
<protein>
    <submittedName>
        <fullName evidence="3">Uncharacterized protein</fullName>
    </submittedName>
</protein>
<keyword evidence="1" id="KW-0175">Coiled coil</keyword>
<proteinExistence type="predicted"/>
<feature type="compositionally biased region" description="Basic and acidic residues" evidence="2">
    <location>
        <begin position="465"/>
        <end position="495"/>
    </location>
</feature>
<accession>A0AAN4ZN56</accession>
<feature type="coiled-coil region" evidence="1">
    <location>
        <begin position="149"/>
        <end position="335"/>
    </location>
</feature>
<organism evidence="3 4">
    <name type="scientific">Pristionchus mayeri</name>
    <dbReference type="NCBI Taxonomy" id="1317129"/>
    <lineage>
        <taxon>Eukaryota</taxon>
        <taxon>Metazoa</taxon>
        <taxon>Ecdysozoa</taxon>
        <taxon>Nematoda</taxon>
        <taxon>Chromadorea</taxon>
        <taxon>Rhabditida</taxon>
        <taxon>Rhabditina</taxon>
        <taxon>Diplogasteromorpha</taxon>
        <taxon>Diplogasteroidea</taxon>
        <taxon>Neodiplogasteridae</taxon>
        <taxon>Pristionchus</taxon>
    </lineage>
</organism>